<proteinExistence type="predicted"/>
<dbReference type="Proteomes" id="UP000326554">
    <property type="component" value="Unassembled WGS sequence"/>
</dbReference>
<sequence length="450" mass="47893">MRRALLTAALLLASCAPVETPTRAPGTDAALPPMQGFAGAPARAPLRSNAEISRDFLDLAFRMESGRSVPTLTRFEEPITVRVTGRAPASLSTDLSALLGRLRREAGIEIGPAPSGGAASITVEAVPSATLRRAVPRAACFVVPRVSSWAEFSAARRSPQVDWTTLTRRDRAAIFVPSDAAPQEIRDCLHEELAQALGPLNDLYRLPDSVFNDDNIHAVLTGFDMLVLRTYYAPELRNGMSRAQVQARLPAVLARLNPAGEAGGRGAGGGVSQDWVQAMQTALSSDATPGTRRAAASRAVDMARAFGWTGAREGFAHYAYGRLMVGHDGNAAHAAFTASARAYSGSSLTRIHAAHVAVQLAAFELRGGNGQAVLDLVEPAIPVARAHENAALLATLMMFRAEGLELTGQFDAARETRLDSLRWARYGFGSDAEVRARQREIAALRPASAL</sequence>
<protein>
    <submittedName>
        <fullName evidence="1">DUF2927 domain-containing protein</fullName>
    </submittedName>
</protein>
<dbReference type="InterPro" id="IPR021323">
    <property type="entry name" value="DUF2927"/>
</dbReference>
<dbReference type="RefSeq" id="WP_150444442.1">
    <property type="nucleotide sequence ID" value="NZ_VYQE01000002.1"/>
</dbReference>
<dbReference type="Pfam" id="PF11150">
    <property type="entry name" value="DUF2927"/>
    <property type="match status" value="1"/>
</dbReference>
<name>A0A5J5GKT4_9RHOB</name>
<evidence type="ECO:0000313" key="2">
    <source>
        <dbReference type="Proteomes" id="UP000326554"/>
    </source>
</evidence>
<keyword evidence="2" id="KW-1185">Reference proteome</keyword>
<evidence type="ECO:0000313" key="1">
    <source>
        <dbReference type="EMBL" id="KAA9008909.1"/>
    </source>
</evidence>
<dbReference type="PROSITE" id="PS51257">
    <property type="entry name" value="PROKAR_LIPOPROTEIN"/>
    <property type="match status" value="1"/>
</dbReference>
<dbReference type="AlphaFoldDB" id="A0A5J5GKT4"/>
<comment type="caution">
    <text evidence="1">The sequence shown here is derived from an EMBL/GenBank/DDBJ whole genome shotgun (WGS) entry which is preliminary data.</text>
</comment>
<gene>
    <name evidence="1" type="ORF">F3S47_06500</name>
</gene>
<organism evidence="1 2">
    <name type="scientific">Histidinibacterium aquaticum</name>
    <dbReference type="NCBI Taxonomy" id="2613962"/>
    <lineage>
        <taxon>Bacteria</taxon>
        <taxon>Pseudomonadati</taxon>
        <taxon>Pseudomonadota</taxon>
        <taxon>Alphaproteobacteria</taxon>
        <taxon>Rhodobacterales</taxon>
        <taxon>Paracoccaceae</taxon>
        <taxon>Histidinibacterium</taxon>
    </lineage>
</organism>
<reference evidence="1 2" key="1">
    <citation type="submission" date="2019-09" db="EMBL/GenBank/DDBJ databases">
        <authorList>
            <person name="Park J.-S."/>
            <person name="Choi H.-J."/>
        </authorList>
    </citation>
    <scope>NUCLEOTIDE SEQUENCE [LARGE SCALE GENOMIC DNA]</scope>
    <source>
        <strain evidence="1 2">176SS1-4</strain>
    </source>
</reference>
<accession>A0A5J5GKT4</accession>
<dbReference type="EMBL" id="VYQE01000002">
    <property type="protein sequence ID" value="KAA9008909.1"/>
    <property type="molecule type" value="Genomic_DNA"/>
</dbReference>